<dbReference type="Proteomes" id="UP000054387">
    <property type="component" value="Unassembled WGS sequence"/>
</dbReference>
<feature type="region of interest" description="Disordered" evidence="1">
    <location>
        <begin position="1"/>
        <end position="29"/>
    </location>
</feature>
<sequence length="127" mass="13715">MAGDSLCGNTKESEGTKTEHSPDPLTCGDSTKSNLRIINEKSDWAPLRLELFDAATDELLSSSDYDLGPNSTYSIVDVCSISNTYRIQAKSGLFSDSLTWDLSRSCTPAEVRVGKYAGLRVSQIGEG</sequence>
<reference evidence="2 3" key="1">
    <citation type="submission" date="2015-12" db="EMBL/GenBank/DDBJ databases">
        <title>Haloprofundus marisrubri gen. nov., sp. nov., an extremely halophilic archaeon isolated from the Discovery deep brine-seawater interface in the Red Sea.</title>
        <authorList>
            <person name="Zhang G."/>
            <person name="Stingl U."/>
            <person name="Rashid M."/>
        </authorList>
    </citation>
    <scope>NUCLEOTIDE SEQUENCE [LARGE SCALE GENOMIC DNA]</scope>
    <source>
        <strain evidence="2 3">SB9</strain>
    </source>
</reference>
<feature type="compositionally biased region" description="Basic and acidic residues" evidence="1">
    <location>
        <begin position="11"/>
        <end position="22"/>
    </location>
</feature>
<keyword evidence="3" id="KW-1185">Reference proteome</keyword>
<accession>A0A0W1RC98</accession>
<gene>
    <name evidence="2" type="ORF">AUR64_05660</name>
</gene>
<evidence type="ECO:0000313" key="2">
    <source>
        <dbReference type="EMBL" id="KTG10684.1"/>
    </source>
</evidence>
<evidence type="ECO:0000256" key="1">
    <source>
        <dbReference type="SAM" id="MobiDB-lite"/>
    </source>
</evidence>
<evidence type="ECO:0000313" key="3">
    <source>
        <dbReference type="Proteomes" id="UP000054387"/>
    </source>
</evidence>
<name>A0A0W1RC98_9EURY</name>
<comment type="caution">
    <text evidence="2">The sequence shown here is derived from an EMBL/GenBank/DDBJ whole genome shotgun (WGS) entry which is preliminary data.</text>
</comment>
<protein>
    <submittedName>
        <fullName evidence="2">Uncharacterized protein</fullName>
    </submittedName>
</protein>
<dbReference type="AlphaFoldDB" id="A0A0W1RC98"/>
<proteinExistence type="predicted"/>
<organism evidence="2 3">
    <name type="scientific">Haloprofundus marisrubri</name>
    <dbReference type="NCBI Taxonomy" id="1514971"/>
    <lineage>
        <taxon>Archaea</taxon>
        <taxon>Methanobacteriati</taxon>
        <taxon>Methanobacteriota</taxon>
        <taxon>Stenosarchaea group</taxon>
        <taxon>Halobacteria</taxon>
        <taxon>Halobacteriales</taxon>
        <taxon>Haloferacaceae</taxon>
        <taxon>Haloprofundus</taxon>
    </lineage>
</organism>
<dbReference type="EMBL" id="LOPU01000016">
    <property type="protein sequence ID" value="KTG10684.1"/>
    <property type="molecule type" value="Genomic_DNA"/>
</dbReference>